<reference evidence="1 2" key="1">
    <citation type="journal article" date="2019" name="Sci. Rep.">
        <title>Orb-weaving spider Araneus ventricosus genome elucidates the spidroin gene catalogue.</title>
        <authorList>
            <person name="Kono N."/>
            <person name="Nakamura H."/>
            <person name="Ohtoshi R."/>
            <person name="Moran D.A.P."/>
            <person name="Shinohara A."/>
            <person name="Yoshida Y."/>
            <person name="Fujiwara M."/>
            <person name="Mori M."/>
            <person name="Tomita M."/>
            <person name="Arakawa K."/>
        </authorList>
    </citation>
    <scope>NUCLEOTIDE SEQUENCE [LARGE SCALE GENOMIC DNA]</scope>
</reference>
<dbReference type="InterPro" id="IPR008042">
    <property type="entry name" value="Retrotrans_Pao"/>
</dbReference>
<gene>
    <name evidence="1" type="ORF">AVEN_33540_1</name>
</gene>
<dbReference type="EMBL" id="BGPR01044560">
    <property type="protein sequence ID" value="GBO21359.1"/>
    <property type="molecule type" value="Genomic_DNA"/>
</dbReference>
<proteinExistence type="predicted"/>
<comment type="caution">
    <text evidence="1">The sequence shown here is derived from an EMBL/GenBank/DDBJ whole genome shotgun (WGS) entry which is preliminary data.</text>
</comment>
<evidence type="ECO:0000313" key="2">
    <source>
        <dbReference type="Proteomes" id="UP000499080"/>
    </source>
</evidence>
<dbReference type="PANTHER" id="PTHR47331">
    <property type="entry name" value="PHD-TYPE DOMAIN-CONTAINING PROTEIN"/>
    <property type="match status" value="1"/>
</dbReference>
<keyword evidence="2" id="KW-1185">Reference proteome</keyword>
<dbReference type="Pfam" id="PF05380">
    <property type="entry name" value="Peptidase_A17"/>
    <property type="match status" value="1"/>
</dbReference>
<dbReference type="Proteomes" id="UP000499080">
    <property type="component" value="Unassembled WGS sequence"/>
</dbReference>
<protein>
    <recommendedName>
        <fullName evidence="3">Reverse transcriptase domain-containing protein</fullName>
    </recommendedName>
</protein>
<accession>A0A4Y2V7V1</accession>
<dbReference type="OrthoDB" id="6430004at2759"/>
<dbReference type="AlphaFoldDB" id="A0A4Y2V7V1"/>
<organism evidence="1 2">
    <name type="scientific">Araneus ventricosus</name>
    <name type="common">Orbweaver spider</name>
    <name type="synonym">Epeira ventricosa</name>
    <dbReference type="NCBI Taxonomy" id="182803"/>
    <lineage>
        <taxon>Eukaryota</taxon>
        <taxon>Metazoa</taxon>
        <taxon>Ecdysozoa</taxon>
        <taxon>Arthropoda</taxon>
        <taxon>Chelicerata</taxon>
        <taxon>Arachnida</taxon>
        <taxon>Araneae</taxon>
        <taxon>Araneomorphae</taxon>
        <taxon>Entelegynae</taxon>
        <taxon>Araneoidea</taxon>
        <taxon>Araneidae</taxon>
        <taxon>Araneus</taxon>
    </lineage>
</organism>
<evidence type="ECO:0008006" key="3">
    <source>
        <dbReference type="Google" id="ProtNLM"/>
    </source>
</evidence>
<dbReference type="PANTHER" id="PTHR47331:SF5">
    <property type="entry name" value="RIBONUCLEASE H"/>
    <property type="match status" value="1"/>
</dbReference>
<evidence type="ECO:0000313" key="1">
    <source>
        <dbReference type="EMBL" id="GBO21359.1"/>
    </source>
</evidence>
<sequence length="268" mass="30736">MALCRDPSCLGNSKDMAVRQLNSLWKRLSRDSEYLSLYTDFLREYEDLGHLERVVESSEPPTQYYIPHHGVLCPDKLITKLTVVFNASSPTTTGISLNDILMKGEVIEDVFLTISRFRRHKFAFTADIQKLYRQILIDPDQDVQRIVWKTLPNSEVSAYRLKTVSISIKPSYTKREVLSVIASLYDPLGFLGPVLTRAKVLLQRLWHQRLDRDDVLPSPIADDKKEFVTTVNCIEKLKITRFILTNTWLRIVLQGFVDASKATYGAVV</sequence>
<name>A0A4Y2V7V1_ARAVE</name>